<gene>
    <name evidence="2" type="ORF">SEMRO_926_G221010.1</name>
</gene>
<keyword evidence="1" id="KW-0472">Membrane</keyword>
<proteinExistence type="predicted"/>
<dbReference type="OrthoDB" id="43775at2759"/>
<evidence type="ECO:0000256" key="1">
    <source>
        <dbReference type="SAM" id="Phobius"/>
    </source>
</evidence>
<keyword evidence="1" id="KW-0812">Transmembrane</keyword>
<protein>
    <submittedName>
        <fullName evidence="2">Uncharacterized protein</fullName>
    </submittedName>
</protein>
<feature type="transmembrane region" description="Helical" evidence="1">
    <location>
        <begin position="113"/>
        <end position="138"/>
    </location>
</feature>
<keyword evidence="3" id="KW-1185">Reference proteome</keyword>
<accession>A0A9N8HKA3</accession>
<evidence type="ECO:0000313" key="3">
    <source>
        <dbReference type="Proteomes" id="UP001153069"/>
    </source>
</evidence>
<comment type="caution">
    <text evidence="2">The sequence shown here is derived from an EMBL/GenBank/DDBJ whole genome shotgun (WGS) entry which is preliminary data.</text>
</comment>
<reference evidence="2" key="1">
    <citation type="submission" date="2020-06" db="EMBL/GenBank/DDBJ databases">
        <authorList>
            <consortium name="Plant Systems Biology data submission"/>
        </authorList>
    </citation>
    <scope>NUCLEOTIDE SEQUENCE</scope>
    <source>
        <strain evidence="2">D6</strain>
    </source>
</reference>
<dbReference type="Proteomes" id="UP001153069">
    <property type="component" value="Unassembled WGS sequence"/>
</dbReference>
<name>A0A9N8HKA3_9STRA</name>
<feature type="transmembrane region" description="Helical" evidence="1">
    <location>
        <begin position="196"/>
        <end position="219"/>
    </location>
</feature>
<feature type="transmembrane region" description="Helical" evidence="1">
    <location>
        <begin position="169"/>
        <end position="189"/>
    </location>
</feature>
<sequence length="231" mass="25657">MMILPSSLSGIHPPQTHPWVETVRIPMALSAASNNEALVTCIARGGAAAVELFARHHTSTLDLGRVRMRLDGLQVYATLTALLTNGCLRLYSSTNSPKQETELSWTDRRALDCFYSATAISILSGSYTTIVFGLISLYSKTALGRGLDEPFLAFWAATTNIRESALESFLWSLVSFELAFILSLFIRFTGKRRIRLVCLACILSCLSFSRWTQIMILAAKHLFPLRAETQF</sequence>
<feature type="transmembrane region" description="Helical" evidence="1">
    <location>
        <begin position="73"/>
        <end position="92"/>
    </location>
</feature>
<evidence type="ECO:0000313" key="2">
    <source>
        <dbReference type="EMBL" id="CAB9518348.1"/>
    </source>
</evidence>
<keyword evidence="1" id="KW-1133">Transmembrane helix</keyword>
<dbReference type="EMBL" id="CAICTM010000924">
    <property type="protein sequence ID" value="CAB9518348.1"/>
    <property type="molecule type" value="Genomic_DNA"/>
</dbReference>
<organism evidence="2 3">
    <name type="scientific">Seminavis robusta</name>
    <dbReference type="NCBI Taxonomy" id="568900"/>
    <lineage>
        <taxon>Eukaryota</taxon>
        <taxon>Sar</taxon>
        <taxon>Stramenopiles</taxon>
        <taxon>Ochrophyta</taxon>
        <taxon>Bacillariophyta</taxon>
        <taxon>Bacillariophyceae</taxon>
        <taxon>Bacillariophycidae</taxon>
        <taxon>Naviculales</taxon>
        <taxon>Naviculaceae</taxon>
        <taxon>Seminavis</taxon>
    </lineage>
</organism>
<dbReference type="AlphaFoldDB" id="A0A9N8HKA3"/>